<reference evidence="8 9" key="1">
    <citation type="submission" date="2017-05" db="EMBL/GenBank/DDBJ databases">
        <authorList>
            <person name="Varghese N."/>
            <person name="Submissions S."/>
        </authorList>
    </citation>
    <scope>NUCLEOTIDE SEQUENCE [LARGE SCALE GENOMIC DNA]</scope>
    <source>
        <strain evidence="8 9">CGMCC 1.7287</strain>
    </source>
</reference>
<dbReference type="EMBL" id="FXWV01000012">
    <property type="protein sequence ID" value="SMR76742.1"/>
    <property type="molecule type" value="Genomic_DNA"/>
</dbReference>
<comment type="caution">
    <text evidence="8">The sequence shown here is derived from an EMBL/GenBank/DDBJ whole genome shotgun (WGS) entry which is preliminary data.</text>
</comment>
<evidence type="ECO:0000313" key="8">
    <source>
        <dbReference type="EMBL" id="SMR76742.1"/>
    </source>
</evidence>
<feature type="transmembrane region" description="Helical" evidence="6">
    <location>
        <begin position="83"/>
        <end position="107"/>
    </location>
</feature>
<dbReference type="InterPro" id="IPR008457">
    <property type="entry name" value="Cu-R_CopD_dom"/>
</dbReference>
<keyword evidence="5 6" id="KW-0472">Membrane</keyword>
<feature type="transmembrane region" description="Helical" evidence="6">
    <location>
        <begin position="151"/>
        <end position="174"/>
    </location>
</feature>
<comment type="function">
    <text evidence="6">Involved in copper resistance.</text>
</comment>
<feature type="transmembrane region" description="Helical" evidence="6">
    <location>
        <begin position="44"/>
        <end position="63"/>
    </location>
</feature>
<keyword evidence="4 6" id="KW-1133">Transmembrane helix</keyword>
<gene>
    <name evidence="8" type="ORF">SAMN04487964_11278</name>
</gene>
<evidence type="ECO:0000256" key="1">
    <source>
        <dbReference type="ARBA" id="ARBA00004651"/>
    </source>
</evidence>
<organism evidence="8 9">
    <name type="scientific">Marinobacterium sediminicola</name>
    <dbReference type="NCBI Taxonomy" id="518898"/>
    <lineage>
        <taxon>Bacteria</taxon>
        <taxon>Pseudomonadati</taxon>
        <taxon>Pseudomonadota</taxon>
        <taxon>Gammaproteobacteria</taxon>
        <taxon>Oceanospirillales</taxon>
        <taxon>Oceanospirillaceae</taxon>
        <taxon>Marinobacterium</taxon>
    </lineage>
</organism>
<dbReference type="RefSeq" id="WP_239040085.1">
    <property type="nucleotide sequence ID" value="NZ_BAAAEY010000008.1"/>
</dbReference>
<comment type="subcellular location">
    <subcellularLocation>
        <location evidence="6">Cell inner membrane</location>
        <topology evidence="6">Multi-pass membrane protein</topology>
    </subcellularLocation>
    <subcellularLocation>
        <location evidence="1">Cell membrane</location>
        <topology evidence="1">Multi-pass membrane protein</topology>
    </subcellularLocation>
</comment>
<name>A0ABY1S292_9GAMM</name>
<evidence type="ECO:0000256" key="4">
    <source>
        <dbReference type="ARBA" id="ARBA00022989"/>
    </source>
</evidence>
<dbReference type="PANTHER" id="PTHR34820:SF4">
    <property type="entry name" value="INNER MEMBRANE PROTEIN YEBZ"/>
    <property type="match status" value="1"/>
</dbReference>
<feature type="transmembrane region" description="Helical" evidence="6">
    <location>
        <begin position="13"/>
        <end position="32"/>
    </location>
</feature>
<dbReference type="Pfam" id="PF05425">
    <property type="entry name" value="CopD"/>
    <property type="match status" value="1"/>
</dbReference>
<keyword evidence="2 6" id="KW-1003">Cell membrane</keyword>
<evidence type="ECO:0000259" key="7">
    <source>
        <dbReference type="Pfam" id="PF05425"/>
    </source>
</evidence>
<dbReference type="Proteomes" id="UP001159257">
    <property type="component" value="Unassembled WGS sequence"/>
</dbReference>
<keyword evidence="6" id="KW-0186">Copper</keyword>
<sequence length="293" mass="31450">MSGWEWLTLASRWGLYLGMVIAVGGIASEWLLQRYRALVPTLNRYTSLGILVALLALGVHFLSRAGALAEAGIGGMFDPLMLQFIWHSTVGDALLITALGLLLLGGSHLVSIRSAATGILRWIQLGTAIGGMAILAFSYTLSGHVQSEGLIGALTLTVHVLLISWWMGSLYPLWLATHRLDSDSSHAVLEVFGRLALPAVVMVLAAGMLLSYRLTGWSSEVLGSRYGFWLILKVALVAIILLLAAFHKFYLVPALKQAGDARSMKRSLLLEKLVGMAILAVTTVLAVLVGPGH</sequence>
<comment type="similarity">
    <text evidence="6">Belongs to the CopD family.</text>
</comment>
<evidence type="ECO:0000256" key="2">
    <source>
        <dbReference type="ARBA" id="ARBA00022475"/>
    </source>
</evidence>
<feature type="transmembrane region" description="Helical" evidence="6">
    <location>
        <begin position="268"/>
        <end position="289"/>
    </location>
</feature>
<evidence type="ECO:0000256" key="6">
    <source>
        <dbReference type="RuleBase" id="RU369037"/>
    </source>
</evidence>
<keyword evidence="9" id="KW-1185">Reference proteome</keyword>
<feature type="transmembrane region" description="Helical" evidence="6">
    <location>
        <begin position="119"/>
        <end position="139"/>
    </location>
</feature>
<feature type="domain" description="Copper resistance protein D" evidence="7">
    <location>
        <begin position="187"/>
        <end position="285"/>
    </location>
</feature>
<evidence type="ECO:0000256" key="5">
    <source>
        <dbReference type="ARBA" id="ARBA00023136"/>
    </source>
</evidence>
<accession>A0ABY1S292</accession>
<feature type="transmembrane region" description="Helical" evidence="6">
    <location>
        <begin position="195"/>
        <end position="214"/>
    </location>
</feature>
<dbReference type="InterPro" id="IPR032694">
    <property type="entry name" value="CopC/D"/>
</dbReference>
<keyword evidence="6" id="KW-0997">Cell inner membrane</keyword>
<protein>
    <recommendedName>
        <fullName evidence="6">Copper resistance protein D</fullName>
    </recommendedName>
</protein>
<dbReference type="PANTHER" id="PTHR34820">
    <property type="entry name" value="INNER MEMBRANE PROTEIN YEBZ"/>
    <property type="match status" value="1"/>
</dbReference>
<feature type="transmembrane region" description="Helical" evidence="6">
    <location>
        <begin position="226"/>
        <end position="247"/>
    </location>
</feature>
<evidence type="ECO:0000313" key="9">
    <source>
        <dbReference type="Proteomes" id="UP001159257"/>
    </source>
</evidence>
<keyword evidence="3 6" id="KW-0812">Transmembrane</keyword>
<evidence type="ECO:0000256" key="3">
    <source>
        <dbReference type="ARBA" id="ARBA00022692"/>
    </source>
</evidence>
<proteinExistence type="inferred from homology"/>